<keyword evidence="5 8" id="KW-1133">Transmembrane helix</keyword>
<evidence type="ECO:0000256" key="3">
    <source>
        <dbReference type="ARBA" id="ARBA00022448"/>
    </source>
</evidence>
<gene>
    <name evidence="10" type="primary">LAC12-15</name>
    <name evidence="10" type="ORF">CSHISOI_10904</name>
</gene>
<feature type="transmembrane region" description="Helical" evidence="8">
    <location>
        <begin position="123"/>
        <end position="145"/>
    </location>
</feature>
<dbReference type="Proteomes" id="UP000326340">
    <property type="component" value="Unassembled WGS sequence"/>
</dbReference>
<feature type="transmembrane region" description="Helical" evidence="8">
    <location>
        <begin position="374"/>
        <end position="394"/>
    </location>
</feature>
<feature type="transmembrane region" description="Helical" evidence="8">
    <location>
        <begin position="317"/>
        <end position="338"/>
    </location>
</feature>
<comment type="subcellular location">
    <subcellularLocation>
        <location evidence="1">Membrane</location>
        <topology evidence="1">Multi-pass membrane protein</topology>
    </subcellularLocation>
</comment>
<dbReference type="Pfam" id="PF00083">
    <property type="entry name" value="Sugar_tr"/>
    <property type="match status" value="1"/>
</dbReference>
<feature type="transmembrane region" description="Helical" evidence="8">
    <location>
        <begin position="279"/>
        <end position="305"/>
    </location>
</feature>
<sequence length="519" mass="57103">MGKPVQELAALPGDGLPWYKHAHLRKLNFITLSMVLFSSANGYDGSIMGGLLALPRWNTFMENPSGAYLGWITGIYWLGNGIAFPVAAWSSGRYGRKPGIYLGYLFLILGVVMQTAAQNEVTFTYSRLFIGIAASWLGNSAPLLINEIAHPKQRSIANALFMVGWYFGGTLCGWVTFACRDIPSDWCWRVPVLIQIVLPFVALPGFLLAPESPRWLISVGRVDEATAILAEHHAGGDRNDSLVTYQVVEIQATINAEKEASSSASYADMIKTPGNRHRLFISVSLGIFAQWAGNGVVSYYLPLILDSIGVESVTDQTLISACLNVWNLLWAIAAATSVDRLGRRFLFLTLASVMLASFIVITGLSASFAESGSASMGLAVIPFLFIFFAGYDIAMTPFLTAYPCEIWQFGLRSRGLTVTWCSTVVAIFINTFVNPIALEAIHWKYYIVFIVMLALLWLTVFFTYPETRGHTLEQMAVIFDSDDAAVPPPAAVSEKTEALVSHGENEDKRQYQSDAEHRV</sequence>
<dbReference type="EMBL" id="PUHP01002286">
    <property type="protein sequence ID" value="TQN64525.1"/>
    <property type="molecule type" value="Genomic_DNA"/>
</dbReference>
<dbReference type="InterPro" id="IPR020846">
    <property type="entry name" value="MFS_dom"/>
</dbReference>
<reference evidence="10 11" key="1">
    <citation type="journal article" date="2019" name="Sci. Rep.">
        <title>Colletotrichum shisoi sp. nov., an anthracnose pathogen of Perilla frutescens in Japan: molecular phylogenetic, morphological and genomic evidence.</title>
        <authorList>
            <person name="Gan P."/>
            <person name="Tsushima A."/>
            <person name="Hiroyama R."/>
            <person name="Narusaka M."/>
            <person name="Takano Y."/>
            <person name="Narusaka Y."/>
            <person name="Kawaradani M."/>
            <person name="Damm U."/>
            <person name="Shirasu K."/>
        </authorList>
    </citation>
    <scope>NUCLEOTIDE SEQUENCE [LARGE SCALE GENOMIC DNA]</scope>
    <source>
        <strain evidence="10 11">PG-2018a</strain>
    </source>
</reference>
<dbReference type="GO" id="GO:0016020">
    <property type="term" value="C:membrane"/>
    <property type="evidence" value="ECO:0007669"/>
    <property type="project" value="UniProtKB-SubCell"/>
</dbReference>
<evidence type="ECO:0000259" key="9">
    <source>
        <dbReference type="PROSITE" id="PS50850"/>
    </source>
</evidence>
<accession>A0A5Q4BC98</accession>
<dbReference type="AlphaFoldDB" id="A0A5Q4BC98"/>
<organism evidence="10 11">
    <name type="scientific">Colletotrichum shisoi</name>
    <dbReference type="NCBI Taxonomy" id="2078593"/>
    <lineage>
        <taxon>Eukaryota</taxon>
        <taxon>Fungi</taxon>
        <taxon>Dikarya</taxon>
        <taxon>Ascomycota</taxon>
        <taxon>Pezizomycotina</taxon>
        <taxon>Sordariomycetes</taxon>
        <taxon>Hypocreomycetidae</taxon>
        <taxon>Glomerellales</taxon>
        <taxon>Glomerellaceae</taxon>
        <taxon>Colletotrichum</taxon>
        <taxon>Colletotrichum destructivum species complex</taxon>
    </lineage>
</organism>
<feature type="region of interest" description="Disordered" evidence="7">
    <location>
        <begin position="497"/>
        <end position="519"/>
    </location>
</feature>
<comment type="similarity">
    <text evidence="2">Belongs to the major facilitator superfamily. Sugar transporter (TC 2.A.1.1) family.</text>
</comment>
<feature type="transmembrane region" description="Helical" evidence="8">
    <location>
        <begin position="66"/>
        <end position="87"/>
    </location>
</feature>
<name>A0A5Q4BC98_9PEZI</name>
<feature type="transmembrane region" description="Helical" evidence="8">
    <location>
        <begin position="29"/>
        <end position="54"/>
    </location>
</feature>
<evidence type="ECO:0000313" key="10">
    <source>
        <dbReference type="EMBL" id="TQN64525.1"/>
    </source>
</evidence>
<feature type="transmembrane region" description="Helical" evidence="8">
    <location>
        <begin position="415"/>
        <end position="433"/>
    </location>
</feature>
<evidence type="ECO:0000256" key="8">
    <source>
        <dbReference type="SAM" id="Phobius"/>
    </source>
</evidence>
<feature type="transmembrane region" description="Helical" evidence="8">
    <location>
        <begin position="190"/>
        <end position="209"/>
    </location>
</feature>
<keyword evidence="3" id="KW-0813">Transport</keyword>
<dbReference type="Gene3D" id="1.20.1250.20">
    <property type="entry name" value="MFS general substrate transporter like domains"/>
    <property type="match status" value="1"/>
</dbReference>
<feature type="transmembrane region" description="Helical" evidence="8">
    <location>
        <begin position="345"/>
        <end position="368"/>
    </location>
</feature>
<keyword evidence="6 8" id="KW-0472">Membrane</keyword>
<evidence type="ECO:0000313" key="11">
    <source>
        <dbReference type="Proteomes" id="UP000326340"/>
    </source>
</evidence>
<feature type="transmembrane region" description="Helical" evidence="8">
    <location>
        <begin position="445"/>
        <end position="464"/>
    </location>
</feature>
<dbReference type="InterPro" id="IPR036259">
    <property type="entry name" value="MFS_trans_sf"/>
</dbReference>
<dbReference type="FunFam" id="1.20.1250.20:FF:000134">
    <property type="entry name" value="MFS sugar transporter protein"/>
    <property type="match status" value="1"/>
</dbReference>
<dbReference type="PANTHER" id="PTHR48022">
    <property type="entry name" value="PLASTIDIC GLUCOSE TRANSPORTER 4"/>
    <property type="match status" value="1"/>
</dbReference>
<keyword evidence="4 8" id="KW-0812">Transmembrane</keyword>
<feature type="transmembrane region" description="Helical" evidence="8">
    <location>
        <begin position="157"/>
        <end position="178"/>
    </location>
</feature>
<comment type="caution">
    <text evidence="10">The sequence shown here is derived from an EMBL/GenBank/DDBJ whole genome shotgun (WGS) entry which is preliminary data.</text>
</comment>
<protein>
    <submittedName>
        <fullName evidence="10">Lactose permease</fullName>
    </submittedName>
</protein>
<evidence type="ECO:0000256" key="5">
    <source>
        <dbReference type="ARBA" id="ARBA00022989"/>
    </source>
</evidence>
<dbReference type="InterPro" id="IPR005829">
    <property type="entry name" value="Sugar_transporter_CS"/>
</dbReference>
<feature type="compositionally biased region" description="Basic and acidic residues" evidence="7">
    <location>
        <begin position="503"/>
        <end position="519"/>
    </location>
</feature>
<evidence type="ECO:0000256" key="1">
    <source>
        <dbReference type="ARBA" id="ARBA00004141"/>
    </source>
</evidence>
<proteinExistence type="inferred from homology"/>
<evidence type="ECO:0000256" key="6">
    <source>
        <dbReference type="ARBA" id="ARBA00023136"/>
    </source>
</evidence>
<feature type="domain" description="Major facilitator superfamily (MFS) profile" evidence="9">
    <location>
        <begin position="30"/>
        <end position="468"/>
    </location>
</feature>
<dbReference type="InterPro" id="IPR050360">
    <property type="entry name" value="MFS_Sugar_Transporters"/>
</dbReference>
<dbReference type="SUPFAM" id="SSF103473">
    <property type="entry name" value="MFS general substrate transporter"/>
    <property type="match status" value="1"/>
</dbReference>
<dbReference type="OrthoDB" id="6133115at2759"/>
<dbReference type="InterPro" id="IPR005828">
    <property type="entry name" value="MFS_sugar_transport-like"/>
</dbReference>
<evidence type="ECO:0000256" key="7">
    <source>
        <dbReference type="SAM" id="MobiDB-lite"/>
    </source>
</evidence>
<dbReference type="GO" id="GO:0005351">
    <property type="term" value="F:carbohydrate:proton symporter activity"/>
    <property type="evidence" value="ECO:0007669"/>
    <property type="project" value="TreeGrafter"/>
</dbReference>
<keyword evidence="11" id="KW-1185">Reference proteome</keyword>
<dbReference type="PROSITE" id="PS00216">
    <property type="entry name" value="SUGAR_TRANSPORT_1"/>
    <property type="match status" value="1"/>
</dbReference>
<dbReference type="PANTHER" id="PTHR48022:SF3">
    <property type="entry name" value="HEXOSE TRANSPORTER PROTEIN (AFU_ORTHOLOGUE AFUA_8G04480)-RELATED"/>
    <property type="match status" value="1"/>
</dbReference>
<evidence type="ECO:0000256" key="2">
    <source>
        <dbReference type="ARBA" id="ARBA00010992"/>
    </source>
</evidence>
<dbReference type="PROSITE" id="PS50850">
    <property type="entry name" value="MFS"/>
    <property type="match status" value="1"/>
</dbReference>
<feature type="transmembrane region" description="Helical" evidence="8">
    <location>
        <begin position="99"/>
        <end position="117"/>
    </location>
</feature>
<evidence type="ECO:0000256" key="4">
    <source>
        <dbReference type="ARBA" id="ARBA00022692"/>
    </source>
</evidence>